<dbReference type="RefSeq" id="WP_039282287.1">
    <property type="nucleotide sequence ID" value="NZ_JTDI01000003.1"/>
</dbReference>
<evidence type="ECO:0000256" key="1">
    <source>
        <dbReference type="SAM" id="SignalP"/>
    </source>
</evidence>
<dbReference type="EMBL" id="JTDI01000003">
    <property type="protein sequence ID" value="KHK91015.1"/>
    <property type="molecule type" value="Genomic_DNA"/>
</dbReference>
<keyword evidence="1" id="KW-0732">Signal</keyword>
<feature type="chain" id="PRO_5002084699" evidence="1">
    <location>
        <begin position="25"/>
        <end position="222"/>
    </location>
</feature>
<dbReference type="STRING" id="1348853.LK12_08760"/>
<protein>
    <submittedName>
        <fullName evidence="2">Twin-arginine translocation pathway signal protein</fullName>
    </submittedName>
</protein>
<reference evidence="2 3" key="1">
    <citation type="submission" date="2014-10" db="EMBL/GenBank/DDBJ databases">
        <title>Genome sequence of Novosphingobium malaysiense MUSC 273(T).</title>
        <authorList>
            <person name="Lee L.-H."/>
        </authorList>
    </citation>
    <scope>NUCLEOTIDE SEQUENCE [LARGE SCALE GENOMIC DNA]</scope>
    <source>
        <strain evidence="2 3">MUSC 273</strain>
    </source>
</reference>
<comment type="caution">
    <text evidence="2">The sequence shown here is derived from an EMBL/GenBank/DDBJ whole genome shotgun (WGS) entry which is preliminary data.</text>
</comment>
<dbReference type="AlphaFoldDB" id="A0A0B1ZIT4"/>
<evidence type="ECO:0000313" key="3">
    <source>
        <dbReference type="Proteomes" id="UP000031057"/>
    </source>
</evidence>
<organism evidence="2 3">
    <name type="scientific">Novosphingobium malaysiense</name>
    <dbReference type="NCBI Taxonomy" id="1348853"/>
    <lineage>
        <taxon>Bacteria</taxon>
        <taxon>Pseudomonadati</taxon>
        <taxon>Pseudomonadota</taxon>
        <taxon>Alphaproteobacteria</taxon>
        <taxon>Sphingomonadales</taxon>
        <taxon>Sphingomonadaceae</taxon>
        <taxon>Novosphingobium</taxon>
    </lineage>
</organism>
<sequence length="222" mass="24297">MKLRITGAGLALTMLTTANGPALAGASQQPGNLSEAAASAPQDTPALEAKAQFVPADFDVPTSVEANGFKLVPLGPALVKIDFDAYMSSIEHLQKTFSRSTAWPHPDISDADAMLDMETEQGRFEQRTSFAYAVLTPDGLRERGCVYVYPSPVKGYDAMVRMWVTEAEYDAGFETELYNWVTQWIQKDWPFDTVAYPGHSVDWATWDDLVAAKKAGELPPEA</sequence>
<dbReference type="OrthoDB" id="1424091at2"/>
<gene>
    <name evidence="2" type="ORF">LK12_08760</name>
</gene>
<name>A0A0B1ZIT4_9SPHN</name>
<proteinExistence type="predicted"/>
<evidence type="ECO:0000313" key="2">
    <source>
        <dbReference type="EMBL" id="KHK91015.1"/>
    </source>
</evidence>
<accession>A0A0B1ZIT4</accession>
<keyword evidence="3" id="KW-1185">Reference proteome</keyword>
<feature type="signal peptide" evidence="1">
    <location>
        <begin position="1"/>
        <end position="24"/>
    </location>
</feature>
<dbReference type="Proteomes" id="UP000031057">
    <property type="component" value="Unassembled WGS sequence"/>
</dbReference>